<dbReference type="PANTHER" id="PTHR30537">
    <property type="entry name" value="HTH-TYPE TRANSCRIPTIONAL REGULATOR"/>
    <property type="match status" value="1"/>
</dbReference>
<evidence type="ECO:0000256" key="1">
    <source>
        <dbReference type="ARBA" id="ARBA00009437"/>
    </source>
</evidence>
<sequence>MSRLPNLKSVQAFEAVARHLSFKDAADELCVTPTAVSHQVKALETHLGLQLLNRSNRFVTLTQDGAIYAQHISTAFEHLVAGTDALAQDEIDGDLTISTTTSFASNWLSPRLAQFAELYPSLSVRILGSDTVTDFKAEPVDIAIRYGFGDYPDMHCAWVLDDFVAPVCRPDLAKTLQTTEDLASARLIQYEWAGYSEADPSWQKWLAQHGITSAGFRPFVTYSEEHMCLLTASDGHGVSLVSLIAAARYVADGRLVVPHPAKIKNKSYYLVCPHSAAHKSKIEAFQNWLLDQADQFRDSDYGREFFE</sequence>
<evidence type="ECO:0000256" key="4">
    <source>
        <dbReference type="ARBA" id="ARBA00023163"/>
    </source>
</evidence>
<keyword evidence="4" id="KW-0804">Transcription</keyword>
<accession>A0ABX2PUF6</accession>
<dbReference type="RefSeq" id="WP_176865998.1">
    <property type="nucleotide sequence ID" value="NZ_JABXWT010000008.1"/>
</dbReference>
<dbReference type="InterPro" id="IPR000847">
    <property type="entry name" value="LysR_HTH_N"/>
</dbReference>
<proteinExistence type="inferred from homology"/>
<dbReference type="InterPro" id="IPR036390">
    <property type="entry name" value="WH_DNA-bd_sf"/>
</dbReference>
<evidence type="ECO:0000313" key="7">
    <source>
        <dbReference type="Proteomes" id="UP000630805"/>
    </source>
</evidence>
<dbReference type="CDD" id="cd08432">
    <property type="entry name" value="PBP2_GcdR_TrpI_HvrB_AmpR_like"/>
    <property type="match status" value="1"/>
</dbReference>
<protein>
    <submittedName>
        <fullName evidence="6">Transcriptional regulator GcvA</fullName>
    </submittedName>
</protein>
<evidence type="ECO:0000256" key="2">
    <source>
        <dbReference type="ARBA" id="ARBA00023015"/>
    </source>
</evidence>
<reference evidence="6 7" key="1">
    <citation type="submission" date="2020-06" db="EMBL/GenBank/DDBJ databases">
        <authorList>
            <person name="Cao W.R."/>
        </authorList>
    </citation>
    <scope>NUCLEOTIDE SEQUENCE [LARGE SCALE GENOMIC DNA]</scope>
    <source>
        <strain evidence="6 7">B1Z28</strain>
    </source>
</reference>
<comment type="caution">
    <text evidence="6">The sequence shown here is derived from an EMBL/GenBank/DDBJ whole genome shotgun (WGS) entry which is preliminary data.</text>
</comment>
<dbReference type="Gene3D" id="3.40.190.10">
    <property type="entry name" value="Periplasmic binding protein-like II"/>
    <property type="match status" value="2"/>
</dbReference>
<organism evidence="6 7">
    <name type="scientific">Ruegeria haliotis</name>
    <dbReference type="NCBI Taxonomy" id="2747601"/>
    <lineage>
        <taxon>Bacteria</taxon>
        <taxon>Pseudomonadati</taxon>
        <taxon>Pseudomonadota</taxon>
        <taxon>Alphaproteobacteria</taxon>
        <taxon>Rhodobacterales</taxon>
        <taxon>Roseobacteraceae</taxon>
        <taxon>Ruegeria</taxon>
    </lineage>
</organism>
<evidence type="ECO:0000313" key="6">
    <source>
        <dbReference type="EMBL" id="NVO57006.1"/>
    </source>
</evidence>
<dbReference type="PROSITE" id="PS50931">
    <property type="entry name" value="HTH_LYSR"/>
    <property type="match status" value="1"/>
</dbReference>
<dbReference type="NCBIfam" id="NF008352">
    <property type="entry name" value="PRK11139.1"/>
    <property type="match status" value="1"/>
</dbReference>
<keyword evidence="7" id="KW-1185">Reference proteome</keyword>
<gene>
    <name evidence="6" type="primary">gcvA</name>
    <name evidence="6" type="ORF">HW561_14520</name>
</gene>
<dbReference type="Gene3D" id="1.10.10.10">
    <property type="entry name" value="Winged helix-like DNA-binding domain superfamily/Winged helix DNA-binding domain"/>
    <property type="match status" value="1"/>
</dbReference>
<evidence type="ECO:0000259" key="5">
    <source>
        <dbReference type="PROSITE" id="PS50931"/>
    </source>
</evidence>
<comment type="similarity">
    <text evidence="1">Belongs to the LysR transcriptional regulatory family.</text>
</comment>
<name>A0ABX2PUF6_9RHOB</name>
<dbReference type="SUPFAM" id="SSF53850">
    <property type="entry name" value="Periplasmic binding protein-like II"/>
    <property type="match status" value="1"/>
</dbReference>
<keyword evidence="3" id="KW-0238">DNA-binding</keyword>
<evidence type="ECO:0000256" key="3">
    <source>
        <dbReference type="ARBA" id="ARBA00023125"/>
    </source>
</evidence>
<dbReference type="PANTHER" id="PTHR30537:SF26">
    <property type="entry name" value="GLYCINE CLEAVAGE SYSTEM TRANSCRIPTIONAL ACTIVATOR"/>
    <property type="match status" value="1"/>
</dbReference>
<feature type="domain" description="HTH lysR-type" evidence="5">
    <location>
        <begin position="5"/>
        <end position="62"/>
    </location>
</feature>
<dbReference type="EMBL" id="JABXWT010000008">
    <property type="protein sequence ID" value="NVO57006.1"/>
    <property type="molecule type" value="Genomic_DNA"/>
</dbReference>
<dbReference type="Pfam" id="PF00126">
    <property type="entry name" value="HTH_1"/>
    <property type="match status" value="1"/>
</dbReference>
<dbReference type="InterPro" id="IPR058163">
    <property type="entry name" value="LysR-type_TF_proteobact-type"/>
</dbReference>
<dbReference type="SUPFAM" id="SSF46785">
    <property type="entry name" value="Winged helix' DNA-binding domain"/>
    <property type="match status" value="1"/>
</dbReference>
<dbReference type="InterPro" id="IPR036388">
    <property type="entry name" value="WH-like_DNA-bd_sf"/>
</dbReference>
<dbReference type="Proteomes" id="UP000630805">
    <property type="component" value="Unassembled WGS sequence"/>
</dbReference>
<dbReference type="InterPro" id="IPR005119">
    <property type="entry name" value="LysR_subst-bd"/>
</dbReference>
<keyword evidence="2" id="KW-0805">Transcription regulation</keyword>
<dbReference type="Pfam" id="PF03466">
    <property type="entry name" value="LysR_substrate"/>
    <property type="match status" value="1"/>
</dbReference>